<dbReference type="EMBL" id="JBHUGH010000012">
    <property type="protein sequence ID" value="MFD1913742.1"/>
    <property type="molecule type" value="Genomic_DNA"/>
</dbReference>
<name>A0ABW4S893_9RHOB</name>
<dbReference type="InterPro" id="IPR036250">
    <property type="entry name" value="AcylCo_DH-like_C"/>
</dbReference>
<evidence type="ECO:0000259" key="7">
    <source>
        <dbReference type="Pfam" id="PF02770"/>
    </source>
</evidence>
<dbReference type="SUPFAM" id="SSF47203">
    <property type="entry name" value="Acyl-CoA dehydrogenase C-terminal domain-like"/>
    <property type="match status" value="1"/>
</dbReference>
<dbReference type="Proteomes" id="UP001597353">
    <property type="component" value="Unassembled WGS sequence"/>
</dbReference>
<gene>
    <name evidence="9" type="ORF">ACFSGJ_16130</name>
</gene>
<evidence type="ECO:0000259" key="8">
    <source>
        <dbReference type="Pfam" id="PF02771"/>
    </source>
</evidence>
<dbReference type="Gene3D" id="2.40.110.10">
    <property type="entry name" value="Butyryl-CoA Dehydrogenase, subunit A, domain 2"/>
    <property type="match status" value="1"/>
</dbReference>
<dbReference type="InterPro" id="IPR052166">
    <property type="entry name" value="Diverse_Acyl-CoA_DH"/>
</dbReference>
<dbReference type="PANTHER" id="PTHR42803">
    <property type="entry name" value="ACYL-COA DEHYDROGENASE"/>
    <property type="match status" value="1"/>
</dbReference>
<comment type="caution">
    <text evidence="9">The sequence shown here is derived from an EMBL/GenBank/DDBJ whole genome shotgun (WGS) entry which is preliminary data.</text>
</comment>
<evidence type="ECO:0000256" key="2">
    <source>
        <dbReference type="ARBA" id="ARBA00009347"/>
    </source>
</evidence>
<keyword evidence="10" id="KW-1185">Reference proteome</keyword>
<dbReference type="Gene3D" id="1.10.540.10">
    <property type="entry name" value="Acyl-CoA dehydrogenase/oxidase, N-terminal domain"/>
    <property type="match status" value="1"/>
</dbReference>
<evidence type="ECO:0000256" key="1">
    <source>
        <dbReference type="ARBA" id="ARBA00001974"/>
    </source>
</evidence>
<dbReference type="RefSeq" id="WP_390264081.1">
    <property type="nucleotide sequence ID" value="NZ_JBHUGH010000012.1"/>
</dbReference>
<evidence type="ECO:0000313" key="10">
    <source>
        <dbReference type="Proteomes" id="UP001597353"/>
    </source>
</evidence>
<evidence type="ECO:0000256" key="3">
    <source>
        <dbReference type="ARBA" id="ARBA00022630"/>
    </source>
</evidence>
<sequence>MDDLEQTRALMAVTPGWQVQAEAAGLDDATVTAILSEAAKFAEGVLAPLNPVADRTGCRLQDGRVATPPGYAGAWLRLGQDGWLSMDLAEGAGGQGLPLTLHAAAAPFFEGAAMAFMMLAGSTRAAAHLLTQTGGAVAAEWVPRLASGDWTATICISEPDAGSDVGRIRTRAEEVEGGWRITGSKIWISFGDHDMADRIGHLLLARTGPASAGTRGLSLFLVPDRTDSGARNGITVTRIEEKMGLHGSPTCALSFAGSEGILLGEAGRGLPQLFRMIELMRLQTACQGLGIAQRALAIARSYASERLQGGPPDAPPVPLGSHPDVRRQLLAIAAPTAVLRALVLELSTLMDGDEGLAGYLLPLAKNFGAETGFQAASGAMQVLGGAGYTREWPVEQLLRDARVIAIYEGTTGMQAQDFLIRRLIRDGGQTLGRFLDRARAGVAACRDEAARDTATAVLDRFDALSRDLLAGAASPELAADGYLRAGWLAVTAWLACRLIEAGSEREGRFALHDLSERMAGAEALCHLPAWV</sequence>
<evidence type="ECO:0000259" key="6">
    <source>
        <dbReference type="Pfam" id="PF00441"/>
    </source>
</evidence>
<dbReference type="InterPro" id="IPR009075">
    <property type="entry name" value="AcylCo_DH/oxidase_C"/>
</dbReference>
<evidence type="ECO:0000256" key="5">
    <source>
        <dbReference type="RuleBase" id="RU362125"/>
    </source>
</evidence>
<dbReference type="Pfam" id="PF02771">
    <property type="entry name" value="Acyl-CoA_dh_N"/>
    <property type="match status" value="1"/>
</dbReference>
<comment type="similarity">
    <text evidence="2 5">Belongs to the acyl-CoA dehydrogenase family.</text>
</comment>
<feature type="domain" description="Acyl-CoA dehydrogenase/oxidase C-terminal" evidence="6">
    <location>
        <begin position="267"/>
        <end position="416"/>
    </location>
</feature>
<dbReference type="Pfam" id="PF02770">
    <property type="entry name" value="Acyl-CoA_dh_M"/>
    <property type="match status" value="1"/>
</dbReference>
<proteinExistence type="inferred from homology"/>
<organism evidence="9 10">
    <name type="scientific">Halodurantibacterium flavum</name>
    <dbReference type="NCBI Taxonomy" id="1382802"/>
    <lineage>
        <taxon>Bacteria</taxon>
        <taxon>Pseudomonadati</taxon>
        <taxon>Pseudomonadota</taxon>
        <taxon>Alphaproteobacteria</taxon>
        <taxon>Rhodobacterales</taxon>
        <taxon>Paracoccaceae</taxon>
        <taxon>Halodurantibacterium</taxon>
    </lineage>
</organism>
<dbReference type="Gene3D" id="1.20.140.10">
    <property type="entry name" value="Butyryl-CoA Dehydrogenase, subunit A, domain 3"/>
    <property type="match status" value="1"/>
</dbReference>
<protein>
    <submittedName>
        <fullName evidence="9">Acyl-CoA dehydrogenase family protein</fullName>
    </submittedName>
</protein>
<dbReference type="InterPro" id="IPR037069">
    <property type="entry name" value="AcylCoA_DH/ox_N_sf"/>
</dbReference>
<dbReference type="InterPro" id="IPR046373">
    <property type="entry name" value="Acyl-CoA_Oxase/DH_mid-dom_sf"/>
</dbReference>
<dbReference type="InterPro" id="IPR006091">
    <property type="entry name" value="Acyl-CoA_Oxase/DH_mid-dom"/>
</dbReference>
<keyword evidence="5" id="KW-0560">Oxidoreductase</keyword>
<keyword evidence="3 5" id="KW-0285">Flavoprotein</keyword>
<dbReference type="PANTHER" id="PTHR42803:SF1">
    <property type="entry name" value="BROAD-SPECIFICITY LINEAR ACYL-COA DEHYDROGENASE FADE5"/>
    <property type="match status" value="1"/>
</dbReference>
<reference evidence="10" key="1">
    <citation type="journal article" date="2019" name="Int. J. Syst. Evol. Microbiol.">
        <title>The Global Catalogue of Microorganisms (GCM) 10K type strain sequencing project: providing services to taxonomists for standard genome sequencing and annotation.</title>
        <authorList>
            <consortium name="The Broad Institute Genomics Platform"/>
            <consortium name="The Broad Institute Genome Sequencing Center for Infectious Disease"/>
            <person name="Wu L."/>
            <person name="Ma J."/>
        </authorList>
    </citation>
    <scope>NUCLEOTIDE SEQUENCE [LARGE SCALE GENOMIC DNA]</scope>
    <source>
        <strain evidence="10">CGMCC 4.7242</strain>
    </source>
</reference>
<dbReference type="SUPFAM" id="SSF56645">
    <property type="entry name" value="Acyl-CoA dehydrogenase NM domain-like"/>
    <property type="match status" value="1"/>
</dbReference>
<dbReference type="Pfam" id="PF00441">
    <property type="entry name" value="Acyl-CoA_dh_1"/>
    <property type="match status" value="1"/>
</dbReference>
<feature type="domain" description="Acyl-CoA dehydrogenase/oxidase N-terminal" evidence="8">
    <location>
        <begin position="33"/>
        <end position="149"/>
    </location>
</feature>
<dbReference type="InterPro" id="IPR009100">
    <property type="entry name" value="AcylCoA_DH/oxidase_NM_dom_sf"/>
</dbReference>
<evidence type="ECO:0000256" key="4">
    <source>
        <dbReference type="ARBA" id="ARBA00022827"/>
    </source>
</evidence>
<evidence type="ECO:0000313" key="9">
    <source>
        <dbReference type="EMBL" id="MFD1913742.1"/>
    </source>
</evidence>
<dbReference type="InterPro" id="IPR013786">
    <property type="entry name" value="AcylCoA_DH/ox_N"/>
</dbReference>
<keyword evidence="4 5" id="KW-0274">FAD</keyword>
<comment type="cofactor">
    <cofactor evidence="1 5">
        <name>FAD</name>
        <dbReference type="ChEBI" id="CHEBI:57692"/>
    </cofactor>
</comment>
<accession>A0ABW4S893</accession>
<feature type="domain" description="Acyl-CoA oxidase/dehydrogenase middle" evidence="7">
    <location>
        <begin position="154"/>
        <end position="256"/>
    </location>
</feature>